<dbReference type="Proteomes" id="UP001409585">
    <property type="component" value="Unassembled WGS sequence"/>
</dbReference>
<dbReference type="InterPro" id="IPR028082">
    <property type="entry name" value="Peripla_BP_I"/>
</dbReference>
<evidence type="ECO:0000256" key="1">
    <source>
        <dbReference type="ARBA" id="ARBA00023015"/>
    </source>
</evidence>
<dbReference type="CDD" id="cd01392">
    <property type="entry name" value="HTH_LacI"/>
    <property type="match status" value="1"/>
</dbReference>
<dbReference type="SUPFAM" id="SSF47413">
    <property type="entry name" value="lambda repressor-like DNA-binding domains"/>
    <property type="match status" value="1"/>
</dbReference>
<dbReference type="CDD" id="cd01545">
    <property type="entry name" value="PBP1_SalR"/>
    <property type="match status" value="1"/>
</dbReference>
<name>A0AAV3UAW5_9ALTE</name>
<dbReference type="InterPro" id="IPR000843">
    <property type="entry name" value="HTH_LacI"/>
</dbReference>
<comment type="caution">
    <text evidence="5">The sequence shown here is derived from an EMBL/GenBank/DDBJ whole genome shotgun (WGS) entry which is preliminary data.</text>
</comment>
<dbReference type="PROSITE" id="PS50932">
    <property type="entry name" value="HTH_LACI_2"/>
    <property type="match status" value="1"/>
</dbReference>
<reference evidence="6" key="1">
    <citation type="journal article" date="2019" name="Int. J. Syst. Evol. Microbiol.">
        <title>The Global Catalogue of Microorganisms (GCM) 10K type strain sequencing project: providing services to taxonomists for standard genome sequencing and annotation.</title>
        <authorList>
            <consortium name="The Broad Institute Genomics Platform"/>
            <consortium name="The Broad Institute Genome Sequencing Center for Infectious Disease"/>
            <person name="Wu L."/>
            <person name="Ma J."/>
        </authorList>
    </citation>
    <scope>NUCLEOTIDE SEQUENCE [LARGE SCALE GENOMIC DNA]</scope>
    <source>
        <strain evidence="6">JCM 19134</strain>
    </source>
</reference>
<keyword evidence="6" id="KW-1185">Reference proteome</keyword>
<keyword evidence="3" id="KW-0804">Transcription</keyword>
<keyword evidence="1" id="KW-0805">Transcription regulation</keyword>
<dbReference type="InterPro" id="IPR010982">
    <property type="entry name" value="Lambda_DNA-bd_dom_sf"/>
</dbReference>
<dbReference type="EMBL" id="BAABLX010000080">
    <property type="protein sequence ID" value="GAA4962167.1"/>
    <property type="molecule type" value="Genomic_DNA"/>
</dbReference>
<gene>
    <name evidence="5" type="ORF">GCM10025791_49810</name>
</gene>
<dbReference type="Pfam" id="PF00356">
    <property type="entry name" value="LacI"/>
    <property type="match status" value="1"/>
</dbReference>
<dbReference type="RefSeq" id="WP_345428360.1">
    <property type="nucleotide sequence ID" value="NZ_AP031496.1"/>
</dbReference>
<feature type="domain" description="HTH lacI-type" evidence="4">
    <location>
        <begin position="10"/>
        <end position="64"/>
    </location>
</feature>
<dbReference type="SUPFAM" id="SSF53822">
    <property type="entry name" value="Periplasmic binding protein-like I"/>
    <property type="match status" value="1"/>
</dbReference>
<dbReference type="PRINTS" id="PR00036">
    <property type="entry name" value="HTHLACI"/>
</dbReference>
<dbReference type="Gene3D" id="3.40.50.2300">
    <property type="match status" value="2"/>
</dbReference>
<accession>A0AAV3UAW5</accession>
<dbReference type="AlphaFoldDB" id="A0AAV3UAW5"/>
<protein>
    <submittedName>
        <fullName evidence="5">LacI family DNA-binding transcriptional regulator</fullName>
    </submittedName>
</protein>
<dbReference type="SMART" id="SM00354">
    <property type="entry name" value="HTH_LACI"/>
    <property type="match status" value="1"/>
</dbReference>
<evidence type="ECO:0000313" key="6">
    <source>
        <dbReference type="Proteomes" id="UP001409585"/>
    </source>
</evidence>
<evidence type="ECO:0000256" key="3">
    <source>
        <dbReference type="ARBA" id="ARBA00023163"/>
    </source>
</evidence>
<dbReference type="PROSITE" id="PS00356">
    <property type="entry name" value="HTH_LACI_1"/>
    <property type="match status" value="1"/>
</dbReference>
<proteinExistence type="predicted"/>
<organism evidence="5 6">
    <name type="scientific">Halioxenophilus aromaticivorans</name>
    <dbReference type="NCBI Taxonomy" id="1306992"/>
    <lineage>
        <taxon>Bacteria</taxon>
        <taxon>Pseudomonadati</taxon>
        <taxon>Pseudomonadota</taxon>
        <taxon>Gammaproteobacteria</taxon>
        <taxon>Alteromonadales</taxon>
        <taxon>Alteromonadaceae</taxon>
        <taxon>Halioxenophilus</taxon>
    </lineage>
</organism>
<evidence type="ECO:0000313" key="5">
    <source>
        <dbReference type="EMBL" id="GAA4962167.1"/>
    </source>
</evidence>
<dbReference type="PANTHER" id="PTHR30146">
    <property type="entry name" value="LACI-RELATED TRANSCRIPTIONAL REPRESSOR"/>
    <property type="match status" value="1"/>
</dbReference>
<dbReference type="GO" id="GO:0000976">
    <property type="term" value="F:transcription cis-regulatory region binding"/>
    <property type="evidence" value="ECO:0007669"/>
    <property type="project" value="TreeGrafter"/>
</dbReference>
<dbReference type="Pfam" id="PF13377">
    <property type="entry name" value="Peripla_BP_3"/>
    <property type="match status" value="1"/>
</dbReference>
<dbReference type="GO" id="GO:0003700">
    <property type="term" value="F:DNA-binding transcription factor activity"/>
    <property type="evidence" value="ECO:0007669"/>
    <property type="project" value="TreeGrafter"/>
</dbReference>
<evidence type="ECO:0000259" key="4">
    <source>
        <dbReference type="PROSITE" id="PS50932"/>
    </source>
</evidence>
<dbReference type="InterPro" id="IPR046335">
    <property type="entry name" value="LacI/GalR-like_sensor"/>
</dbReference>
<dbReference type="Gene3D" id="1.10.260.40">
    <property type="entry name" value="lambda repressor-like DNA-binding domains"/>
    <property type="match status" value="1"/>
</dbReference>
<evidence type="ECO:0000256" key="2">
    <source>
        <dbReference type="ARBA" id="ARBA00023125"/>
    </source>
</evidence>
<keyword evidence="2 5" id="KW-0238">DNA-binding</keyword>
<sequence length="347" mass="37722">MNRNNINKPATITDVARHAGVSIKTVSRVVNKEPNVSQATLDKVQTAIESLNYRPNMSARGLAAQRSFLITILYDTYLAHSSYTSNVQLGVLKHCNQAGYEVLIHPIEYDKATVSKRLEQHLKRTRPDGLIITPPVADAQNVHQVLNELGTPYVCLSPGGPQADNFVSIDDEKAAQDLCEYLLALGHSQFAVIVGHPDHIAMSAREKGIKKAMRAAGLPLGKHLQKIQGKNTFHSGVEATEKLLTQGNLPTAIIACNDEMAAGAIHVLHQHNIDVPSDVSVCGFDDAPIAEHTWPQLTTIRQPVHQMAFHAAELLVEKLAGNASPKSRIEFSSELIIRASSCAPKGL</sequence>
<dbReference type="PANTHER" id="PTHR30146:SF153">
    <property type="entry name" value="LACTOSE OPERON REPRESSOR"/>
    <property type="match status" value="1"/>
</dbReference>